<reference evidence="3" key="1">
    <citation type="journal article" date="2023" name="IScience">
        <title>Live-bearing cockroach genome reveals convergent evolutionary mechanisms linked to viviparity in insects and beyond.</title>
        <authorList>
            <person name="Fouks B."/>
            <person name="Harrison M.C."/>
            <person name="Mikhailova A.A."/>
            <person name="Marchal E."/>
            <person name="English S."/>
            <person name="Carruthers M."/>
            <person name="Jennings E.C."/>
            <person name="Chiamaka E.L."/>
            <person name="Frigard R.A."/>
            <person name="Pippel M."/>
            <person name="Attardo G.M."/>
            <person name="Benoit J.B."/>
            <person name="Bornberg-Bauer E."/>
            <person name="Tobe S.S."/>
        </authorList>
    </citation>
    <scope>NUCLEOTIDE SEQUENCE</scope>
    <source>
        <strain evidence="3">Stay&amp;Tobe</strain>
    </source>
</reference>
<gene>
    <name evidence="3" type="ORF">L9F63_009873</name>
</gene>
<protein>
    <recommendedName>
        <fullName evidence="2">Cyclic nucleotide-binding domain-containing protein</fullName>
    </recommendedName>
</protein>
<keyword evidence="1" id="KW-0406">Ion transport</keyword>
<dbReference type="PROSITE" id="PS50042">
    <property type="entry name" value="CNMP_BINDING_3"/>
    <property type="match status" value="1"/>
</dbReference>
<sequence length="119" mass="14001">MITNKCQEPLRYRVEKFLSYEWDYNKAFSLTQEGILNSMQQNLRDEVNIDMCASLLKRIRLFQEVSNELIDKLATVAEMYMVPVQEIIVYTGSVHFSLYIIQDGYAKVRNFHYSNISST</sequence>
<dbReference type="GO" id="GO:0044877">
    <property type="term" value="F:protein-containing complex binding"/>
    <property type="evidence" value="ECO:0007669"/>
    <property type="project" value="TreeGrafter"/>
</dbReference>
<proteinExistence type="predicted"/>
<organism evidence="3 4">
    <name type="scientific">Diploptera punctata</name>
    <name type="common">Pacific beetle cockroach</name>
    <dbReference type="NCBI Taxonomy" id="6984"/>
    <lineage>
        <taxon>Eukaryota</taxon>
        <taxon>Metazoa</taxon>
        <taxon>Ecdysozoa</taxon>
        <taxon>Arthropoda</taxon>
        <taxon>Hexapoda</taxon>
        <taxon>Insecta</taxon>
        <taxon>Pterygota</taxon>
        <taxon>Neoptera</taxon>
        <taxon>Polyneoptera</taxon>
        <taxon>Dictyoptera</taxon>
        <taxon>Blattodea</taxon>
        <taxon>Blaberoidea</taxon>
        <taxon>Blaberidae</taxon>
        <taxon>Diplopterinae</taxon>
        <taxon>Diploptera</taxon>
    </lineage>
</organism>
<evidence type="ECO:0000259" key="2">
    <source>
        <dbReference type="PROSITE" id="PS50042"/>
    </source>
</evidence>
<dbReference type="InterPro" id="IPR000595">
    <property type="entry name" value="cNMP-bd_dom"/>
</dbReference>
<dbReference type="SUPFAM" id="SSF51206">
    <property type="entry name" value="cAMP-binding domain-like"/>
    <property type="match status" value="1"/>
</dbReference>
<keyword evidence="1" id="KW-1071">Ligand-gated ion channel</keyword>
<dbReference type="EMBL" id="JASPKZ010000467">
    <property type="protein sequence ID" value="KAJ9599833.1"/>
    <property type="molecule type" value="Genomic_DNA"/>
</dbReference>
<dbReference type="InterPro" id="IPR050866">
    <property type="entry name" value="CNG_cation_channel"/>
</dbReference>
<dbReference type="Gene3D" id="1.10.287.630">
    <property type="entry name" value="Helix hairpin bin"/>
    <property type="match status" value="1"/>
</dbReference>
<dbReference type="GO" id="GO:0005221">
    <property type="term" value="F:intracellularly cyclic nucleotide-activated monoatomic cation channel activity"/>
    <property type="evidence" value="ECO:0007669"/>
    <property type="project" value="InterPro"/>
</dbReference>
<dbReference type="Proteomes" id="UP001233999">
    <property type="component" value="Unassembled WGS sequence"/>
</dbReference>
<feature type="domain" description="Cyclic nucleotide-binding" evidence="2">
    <location>
        <begin position="61"/>
        <end position="108"/>
    </location>
</feature>
<keyword evidence="1" id="KW-0407">Ion channel</keyword>
<dbReference type="AlphaFoldDB" id="A0AAD8ERB3"/>
<comment type="caution">
    <text evidence="3">The sequence shown here is derived from an EMBL/GenBank/DDBJ whole genome shotgun (WGS) entry which is preliminary data.</text>
</comment>
<evidence type="ECO:0000313" key="4">
    <source>
        <dbReference type="Proteomes" id="UP001233999"/>
    </source>
</evidence>
<dbReference type="PANTHER" id="PTHR45638:SF11">
    <property type="entry name" value="CYCLIC NUCLEOTIDE-GATED CATION CHANNEL SUBUNIT A"/>
    <property type="match status" value="1"/>
</dbReference>
<evidence type="ECO:0000256" key="1">
    <source>
        <dbReference type="ARBA" id="ARBA00023286"/>
    </source>
</evidence>
<evidence type="ECO:0000313" key="3">
    <source>
        <dbReference type="EMBL" id="KAJ9599833.1"/>
    </source>
</evidence>
<dbReference type="PANTHER" id="PTHR45638">
    <property type="entry name" value="CYCLIC NUCLEOTIDE-GATED CATION CHANNEL SUBUNIT A"/>
    <property type="match status" value="1"/>
</dbReference>
<dbReference type="InterPro" id="IPR014710">
    <property type="entry name" value="RmlC-like_jellyroll"/>
</dbReference>
<keyword evidence="1" id="KW-0813">Transport</keyword>
<dbReference type="InterPro" id="IPR018490">
    <property type="entry name" value="cNMP-bd_dom_sf"/>
</dbReference>
<keyword evidence="4" id="KW-1185">Reference proteome</keyword>
<dbReference type="Gene3D" id="2.60.120.10">
    <property type="entry name" value="Jelly Rolls"/>
    <property type="match status" value="1"/>
</dbReference>
<reference evidence="3" key="2">
    <citation type="submission" date="2023-05" db="EMBL/GenBank/DDBJ databases">
        <authorList>
            <person name="Fouks B."/>
        </authorList>
    </citation>
    <scope>NUCLEOTIDE SEQUENCE</scope>
    <source>
        <strain evidence="3">Stay&amp;Tobe</strain>
        <tissue evidence="3">Testes</tissue>
    </source>
</reference>
<accession>A0AAD8ERB3</accession>
<name>A0AAD8ERB3_DIPPU</name>